<evidence type="ECO:0000256" key="2">
    <source>
        <dbReference type="ARBA" id="ARBA00023125"/>
    </source>
</evidence>
<dbReference type="AlphaFoldDB" id="A0A0B2A2I6"/>
<dbReference type="PROSITE" id="PS01117">
    <property type="entry name" value="HTH_MARR_1"/>
    <property type="match status" value="1"/>
</dbReference>
<dbReference type="Proteomes" id="UP000031030">
    <property type="component" value="Unassembled WGS sequence"/>
</dbReference>
<proteinExistence type="predicted"/>
<keyword evidence="2" id="KW-0238">DNA-binding</keyword>
<dbReference type="PANTHER" id="PTHR33164">
    <property type="entry name" value="TRANSCRIPTIONAL REGULATOR, MARR FAMILY"/>
    <property type="match status" value="1"/>
</dbReference>
<evidence type="ECO:0000259" key="4">
    <source>
        <dbReference type="PROSITE" id="PS50995"/>
    </source>
</evidence>
<dbReference type="GO" id="GO:0006950">
    <property type="term" value="P:response to stress"/>
    <property type="evidence" value="ECO:0007669"/>
    <property type="project" value="TreeGrafter"/>
</dbReference>
<dbReference type="PANTHER" id="PTHR33164:SF57">
    <property type="entry name" value="MARR-FAMILY TRANSCRIPTIONAL REGULATOR"/>
    <property type="match status" value="1"/>
</dbReference>
<dbReference type="Pfam" id="PF12802">
    <property type="entry name" value="MarR_2"/>
    <property type="match status" value="1"/>
</dbReference>
<feature type="domain" description="HTH marR-type" evidence="4">
    <location>
        <begin position="1"/>
        <end position="135"/>
    </location>
</feature>
<dbReference type="InterPro" id="IPR039422">
    <property type="entry name" value="MarR/SlyA-like"/>
</dbReference>
<evidence type="ECO:0000256" key="3">
    <source>
        <dbReference type="ARBA" id="ARBA00023163"/>
    </source>
</evidence>
<dbReference type="EMBL" id="JTDK01000011">
    <property type="protein sequence ID" value="KHK97241.1"/>
    <property type="molecule type" value="Genomic_DNA"/>
</dbReference>
<dbReference type="InterPro" id="IPR023187">
    <property type="entry name" value="Tscrpt_reg_MarR-type_CS"/>
</dbReference>
<keyword evidence="3" id="KW-0804">Transcription</keyword>
<keyword evidence="1" id="KW-0805">Transcription regulation</keyword>
<evidence type="ECO:0000313" key="5">
    <source>
        <dbReference type="EMBL" id="KHK97241.1"/>
    </source>
</evidence>
<dbReference type="InterPro" id="IPR000835">
    <property type="entry name" value="HTH_MarR-typ"/>
</dbReference>
<gene>
    <name evidence="5" type="ORF">LK09_13280</name>
</gene>
<dbReference type="GO" id="GO:0003700">
    <property type="term" value="F:DNA-binding transcription factor activity"/>
    <property type="evidence" value="ECO:0007669"/>
    <property type="project" value="InterPro"/>
</dbReference>
<dbReference type="PROSITE" id="PS50995">
    <property type="entry name" value="HTH_MARR_2"/>
    <property type="match status" value="1"/>
</dbReference>
<dbReference type="Gene3D" id="1.10.10.10">
    <property type="entry name" value="Winged helix-like DNA-binding domain superfamily/Winged helix DNA-binding domain"/>
    <property type="match status" value="1"/>
</dbReference>
<dbReference type="SMART" id="SM00347">
    <property type="entry name" value="HTH_MARR"/>
    <property type="match status" value="1"/>
</dbReference>
<dbReference type="InterPro" id="IPR036390">
    <property type="entry name" value="WH_DNA-bd_sf"/>
</dbReference>
<keyword evidence="6" id="KW-1185">Reference proteome</keyword>
<dbReference type="STRING" id="1348253.LK09_13280"/>
<accession>A0A0B2A2I6</accession>
<sequence length="148" mass="15391">MTEAQRAVRAMARTARLMERTLPARLSMADFRMLSAIGDGEARASRLARRLALGKPAVSATVESLVKRGLVTRTAHGSDQRAVDLALTAEGVATLADADAALCRTVERIADATAGPDATVRVLADLGPALDTLLAAREACTPSPAGRA</sequence>
<dbReference type="PRINTS" id="PR00598">
    <property type="entry name" value="HTHMARR"/>
</dbReference>
<comment type="caution">
    <text evidence="5">The sequence shown here is derived from an EMBL/GenBank/DDBJ whole genome shotgun (WGS) entry which is preliminary data.</text>
</comment>
<organism evidence="5 6">
    <name type="scientific">Microbacterium mangrovi</name>
    <dbReference type="NCBI Taxonomy" id="1348253"/>
    <lineage>
        <taxon>Bacteria</taxon>
        <taxon>Bacillati</taxon>
        <taxon>Actinomycetota</taxon>
        <taxon>Actinomycetes</taxon>
        <taxon>Micrococcales</taxon>
        <taxon>Microbacteriaceae</taxon>
        <taxon>Microbacterium</taxon>
    </lineage>
</organism>
<protein>
    <recommendedName>
        <fullName evidence="4">HTH marR-type domain-containing protein</fullName>
    </recommendedName>
</protein>
<dbReference type="GO" id="GO:0003677">
    <property type="term" value="F:DNA binding"/>
    <property type="evidence" value="ECO:0007669"/>
    <property type="project" value="UniProtKB-KW"/>
</dbReference>
<evidence type="ECO:0000313" key="6">
    <source>
        <dbReference type="Proteomes" id="UP000031030"/>
    </source>
</evidence>
<reference evidence="5 6" key="1">
    <citation type="submission" date="2014-11" db="EMBL/GenBank/DDBJ databases">
        <title>Genome sequence of Microbacterium mangrovi MUSC 115(T).</title>
        <authorList>
            <person name="Lee L.-H."/>
        </authorList>
    </citation>
    <scope>NUCLEOTIDE SEQUENCE [LARGE SCALE GENOMIC DNA]</scope>
    <source>
        <strain evidence="5 6">MUSC 115</strain>
    </source>
</reference>
<name>A0A0B2A2I6_9MICO</name>
<evidence type="ECO:0000256" key="1">
    <source>
        <dbReference type="ARBA" id="ARBA00023015"/>
    </source>
</evidence>
<dbReference type="SUPFAM" id="SSF46785">
    <property type="entry name" value="Winged helix' DNA-binding domain"/>
    <property type="match status" value="1"/>
</dbReference>
<dbReference type="InterPro" id="IPR036388">
    <property type="entry name" value="WH-like_DNA-bd_sf"/>
</dbReference>